<keyword evidence="2" id="KW-1185">Reference proteome</keyword>
<reference evidence="1 2" key="1">
    <citation type="journal article" date="2023" name="Nucleic Acids Res.">
        <title>The hologenome of Daphnia magna reveals possible DNA methylation and microbiome-mediated evolution of the host genome.</title>
        <authorList>
            <person name="Chaturvedi A."/>
            <person name="Li X."/>
            <person name="Dhandapani V."/>
            <person name="Marshall H."/>
            <person name="Kissane S."/>
            <person name="Cuenca-Cambronero M."/>
            <person name="Asole G."/>
            <person name="Calvet F."/>
            <person name="Ruiz-Romero M."/>
            <person name="Marangio P."/>
            <person name="Guigo R."/>
            <person name="Rago D."/>
            <person name="Mirbahai L."/>
            <person name="Eastwood N."/>
            <person name="Colbourne J.K."/>
            <person name="Zhou J."/>
            <person name="Mallon E."/>
            <person name="Orsini L."/>
        </authorList>
    </citation>
    <scope>NUCLEOTIDE SEQUENCE [LARGE SCALE GENOMIC DNA]</scope>
    <source>
        <strain evidence="1">LRV0_1</strain>
    </source>
</reference>
<evidence type="ECO:0000313" key="1">
    <source>
        <dbReference type="EMBL" id="KAK4004361.1"/>
    </source>
</evidence>
<organism evidence="1 2">
    <name type="scientific">Daphnia magna</name>
    <dbReference type="NCBI Taxonomy" id="35525"/>
    <lineage>
        <taxon>Eukaryota</taxon>
        <taxon>Metazoa</taxon>
        <taxon>Ecdysozoa</taxon>
        <taxon>Arthropoda</taxon>
        <taxon>Crustacea</taxon>
        <taxon>Branchiopoda</taxon>
        <taxon>Diplostraca</taxon>
        <taxon>Cladocera</taxon>
        <taxon>Anomopoda</taxon>
        <taxon>Daphniidae</taxon>
        <taxon>Daphnia</taxon>
    </lineage>
</organism>
<dbReference type="EMBL" id="JAOYFB010000001">
    <property type="protein sequence ID" value="KAK4004361.1"/>
    <property type="molecule type" value="Genomic_DNA"/>
</dbReference>
<dbReference type="Proteomes" id="UP001234178">
    <property type="component" value="Unassembled WGS sequence"/>
</dbReference>
<proteinExistence type="predicted"/>
<accession>A0ABQ9YUU7</accession>
<comment type="caution">
    <text evidence="1">The sequence shown here is derived from an EMBL/GenBank/DDBJ whole genome shotgun (WGS) entry which is preliminary data.</text>
</comment>
<gene>
    <name evidence="1" type="ORF">OUZ56_006098</name>
</gene>
<evidence type="ECO:0000313" key="2">
    <source>
        <dbReference type="Proteomes" id="UP001234178"/>
    </source>
</evidence>
<sequence length="91" mass="10500">MTQPVFFTLKMLTHLGSLSNMTRVQVDPVLPYRCLTLTNIEQGNCQHTSNETIPCKFHIPPWSILLLVTCTMFYDIGKRPTRKELTLFELS</sequence>
<name>A0ABQ9YUU7_9CRUS</name>
<protein>
    <submittedName>
        <fullName evidence="1">Uncharacterized protein</fullName>
    </submittedName>
</protein>